<evidence type="ECO:0000256" key="6">
    <source>
        <dbReference type="ARBA" id="ARBA00022692"/>
    </source>
</evidence>
<evidence type="ECO:0000256" key="7">
    <source>
        <dbReference type="ARBA" id="ARBA00022989"/>
    </source>
</evidence>
<feature type="transmembrane region" description="Helical" evidence="17">
    <location>
        <begin position="347"/>
        <end position="368"/>
    </location>
</feature>
<feature type="transmembrane region" description="Helical" evidence="17">
    <location>
        <begin position="177"/>
        <end position="199"/>
    </location>
</feature>
<comment type="similarity">
    <text evidence="3">Belongs to the G-protein coupled receptor 1 family.</text>
</comment>
<evidence type="ECO:0000256" key="16">
    <source>
        <dbReference type="SAM" id="MobiDB-lite"/>
    </source>
</evidence>
<evidence type="ECO:0000256" key="2">
    <source>
        <dbReference type="ARBA" id="ARBA00004651"/>
    </source>
</evidence>
<accession>A0ABM1RXQ3</accession>
<keyword evidence="11" id="KW-1015">Disulfide bond</keyword>
<feature type="transmembrane region" description="Helical" evidence="17">
    <location>
        <begin position="309"/>
        <end position="327"/>
    </location>
</feature>
<sequence>MNPIGGRRHDPGITSWTVFKGQESINLTVPIFKTYPKVQTDTITNNLSSKYIISFHDIREELQTITLVLLFLFSVVSNGIVFLLFYKKPLLRTFSNRFVLNLSLTHLLQTLLIMPGFLLAGIFGVWTLGDTWCHISGIVSTCLNLETSFSLVLIAVDRNYAVNSPLHYSMTITKRKTGVLIIFTWILAFLMSTPLIFGIPKIRFRINWNACVPVWFQRDSYTFVYSGLIVMAGLVMPLVKLSWTYCSMFLAARTSSARARKHSVNTPTVAEVQFLDSQGSCTVHQLKKKPYRRMSSSSQFFFFGDEWKAVRTGVIVLFSFIFCWGPYFVVIGAEPYMQIENWIPEFIPLATVLLSFSACVINPYIYVFRNKTTRKHAKRLLHCARPETENCLSTVKQEKNEVHSNVVPHLRPLGNEEDLEEIPQEVTRKNSIQNIADFETQSIDQPLCSASESNTRSVNPFTSQNDGTLQCEPYHNNGFYNYVPIPPSPERFIVFQLHCYHRDSTSSDTTDNVGTSVDSVDDNLSLYGTMFSKQKNSRESTATFLHMNEIDIPVKPRARPPLLRAHSFEQDEQDPTNPIQGTSKFYKGGRRKPILQHRYLLQQSSDSTLTSSLSTDSQESSNVTDIKPRCRGRPLLVRQQSSNFLSYYKPLECQTKTETLSREDSVCYSICDEKQ</sequence>
<dbReference type="PROSITE" id="PS50262">
    <property type="entry name" value="G_PROTEIN_RECEP_F1_2"/>
    <property type="match status" value="1"/>
</dbReference>
<evidence type="ECO:0000256" key="1">
    <source>
        <dbReference type="ARBA" id="ARBA00004309"/>
    </source>
</evidence>
<feature type="transmembrane region" description="Helical" evidence="17">
    <location>
        <begin position="223"/>
        <end position="252"/>
    </location>
</feature>
<dbReference type="CDD" id="cd00637">
    <property type="entry name" value="7tm_classA_rhodopsin-like"/>
    <property type="match status" value="1"/>
</dbReference>
<organism evidence="19 20">
    <name type="scientific">Limulus polyphemus</name>
    <name type="common">Atlantic horseshoe crab</name>
    <dbReference type="NCBI Taxonomy" id="6850"/>
    <lineage>
        <taxon>Eukaryota</taxon>
        <taxon>Metazoa</taxon>
        <taxon>Ecdysozoa</taxon>
        <taxon>Arthropoda</taxon>
        <taxon>Chelicerata</taxon>
        <taxon>Merostomata</taxon>
        <taxon>Xiphosura</taxon>
        <taxon>Limulidae</taxon>
        <taxon>Limulus</taxon>
    </lineage>
</organism>
<keyword evidence="4" id="KW-0217">Developmental protein</keyword>
<dbReference type="InterPro" id="IPR000276">
    <property type="entry name" value="GPCR_Rhodpsn"/>
</dbReference>
<feature type="transmembrane region" description="Helical" evidence="17">
    <location>
        <begin position="65"/>
        <end position="86"/>
    </location>
</feature>
<dbReference type="Gene3D" id="1.20.1070.10">
    <property type="entry name" value="Rhodopsin 7-helix transmembrane proteins"/>
    <property type="match status" value="1"/>
</dbReference>
<evidence type="ECO:0000256" key="14">
    <source>
        <dbReference type="ARBA" id="ARBA00023224"/>
    </source>
</evidence>
<feature type="domain" description="G-protein coupled receptors family 1 profile" evidence="18">
    <location>
        <begin position="77"/>
        <end position="366"/>
    </location>
</feature>
<evidence type="ECO:0000256" key="5">
    <source>
        <dbReference type="ARBA" id="ARBA00022475"/>
    </source>
</evidence>
<evidence type="ECO:0000256" key="15">
    <source>
        <dbReference type="ARBA" id="ARBA00023273"/>
    </source>
</evidence>
<name>A0ABM1RXQ3_LIMPO</name>
<evidence type="ECO:0000313" key="20">
    <source>
        <dbReference type="RefSeq" id="XP_022236158.1"/>
    </source>
</evidence>
<feature type="region of interest" description="Disordered" evidence="16">
    <location>
        <begin position="567"/>
        <end position="587"/>
    </location>
</feature>
<keyword evidence="6 17" id="KW-0812">Transmembrane</keyword>
<keyword evidence="7 17" id="KW-1133">Transmembrane helix</keyword>
<keyword evidence="5" id="KW-1003">Cell membrane</keyword>
<reference evidence="20" key="1">
    <citation type="submission" date="2025-08" db="UniProtKB">
        <authorList>
            <consortium name="RefSeq"/>
        </authorList>
    </citation>
    <scope>IDENTIFICATION</scope>
    <source>
        <tissue evidence="20">Muscle</tissue>
    </source>
</reference>
<dbReference type="GeneID" id="111083763"/>
<evidence type="ECO:0000256" key="12">
    <source>
        <dbReference type="ARBA" id="ARBA00023170"/>
    </source>
</evidence>
<keyword evidence="19" id="KW-1185">Reference proteome</keyword>
<dbReference type="RefSeq" id="XP_022236158.1">
    <property type="nucleotide sequence ID" value="XM_022380450.1"/>
</dbReference>
<dbReference type="Pfam" id="PF00001">
    <property type="entry name" value="7tm_1"/>
    <property type="match status" value="1"/>
</dbReference>
<evidence type="ECO:0000256" key="9">
    <source>
        <dbReference type="ARBA" id="ARBA00023069"/>
    </source>
</evidence>
<keyword evidence="14" id="KW-0807">Transducer</keyword>
<keyword evidence="8" id="KW-0297">G-protein coupled receptor</keyword>
<evidence type="ECO:0000256" key="10">
    <source>
        <dbReference type="ARBA" id="ARBA00023136"/>
    </source>
</evidence>
<evidence type="ECO:0000256" key="11">
    <source>
        <dbReference type="ARBA" id="ARBA00023157"/>
    </source>
</evidence>
<keyword evidence="15" id="KW-0966">Cell projection</keyword>
<dbReference type="PANTHER" id="PTHR22752">
    <property type="entry name" value="G PROTEIN-COUPLED RECEPTOR"/>
    <property type="match status" value="1"/>
</dbReference>
<evidence type="ECO:0000256" key="13">
    <source>
        <dbReference type="ARBA" id="ARBA00023180"/>
    </source>
</evidence>
<gene>
    <name evidence="20" type="primary">LOC111083763</name>
</gene>
<keyword evidence="13" id="KW-0325">Glycoprotein</keyword>
<evidence type="ECO:0000256" key="8">
    <source>
        <dbReference type="ARBA" id="ARBA00023040"/>
    </source>
</evidence>
<keyword evidence="9" id="KW-0969">Cilium</keyword>
<evidence type="ECO:0000259" key="18">
    <source>
        <dbReference type="PROSITE" id="PS50262"/>
    </source>
</evidence>
<evidence type="ECO:0000256" key="4">
    <source>
        <dbReference type="ARBA" id="ARBA00022473"/>
    </source>
</evidence>
<dbReference type="InterPro" id="IPR017452">
    <property type="entry name" value="GPCR_Rhodpsn_7TM"/>
</dbReference>
<proteinExistence type="inferred from homology"/>
<keyword evidence="12" id="KW-0675">Receptor</keyword>
<dbReference type="PANTHER" id="PTHR22752:SF10">
    <property type="entry name" value="G-PROTEIN COUPLED RECEPTOR 161"/>
    <property type="match status" value="1"/>
</dbReference>
<protein>
    <submittedName>
        <fullName evidence="20">G protein-coupled receptor 161-like</fullName>
    </submittedName>
</protein>
<feature type="transmembrane region" description="Helical" evidence="17">
    <location>
        <begin position="107"/>
        <end position="129"/>
    </location>
</feature>
<keyword evidence="10 17" id="KW-0472">Membrane</keyword>
<feature type="transmembrane region" description="Helical" evidence="17">
    <location>
        <begin position="135"/>
        <end position="156"/>
    </location>
</feature>
<evidence type="ECO:0000256" key="3">
    <source>
        <dbReference type="ARBA" id="ARBA00010663"/>
    </source>
</evidence>
<dbReference type="SMART" id="SM01381">
    <property type="entry name" value="7TM_GPCR_Srsx"/>
    <property type="match status" value="1"/>
</dbReference>
<evidence type="ECO:0000313" key="19">
    <source>
        <dbReference type="Proteomes" id="UP000694941"/>
    </source>
</evidence>
<evidence type="ECO:0000256" key="17">
    <source>
        <dbReference type="SAM" id="Phobius"/>
    </source>
</evidence>
<dbReference type="SUPFAM" id="SSF81321">
    <property type="entry name" value="Family A G protein-coupled receptor-like"/>
    <property type="match status" value="1"/>
</dbReference>
<dbReference type="PRINTS" id="PR00237">
    <property type="entry name" value="GPCRRHODOPSN"/>
</dbReference>
<comment type="subcellular location">
    <subcellularLocation>
        <location evidence="2">Cell membrane</location>
        <topology evidence="2">Multi-pass membrane protein</topology>
    </subcellularLocation>
    <subcellularLocation>
        <location evidence="1">Cell projection</location>
        <location evidence="1">Cilium membrane</location>
    </subcellularLocation>
</comment>
<dbReference type="Proteomes" id="UP000694941">
    <property type="component" value="Unplaced"/>
</dbReference>